<dbReference type="Pfam" id="PF01590">
    <property type="entry name" value="GAF"/>
    <property type="match status" value="1"/>
</dbReference>
<protein>
    <recommendedName>
        <fullName evidence="1">diguanylate cyclase</fullName>
        <ecNumber evidence="1">2.7.7.65</ecNumber>
    </recommendedName>
</protein>
<gene>
    <name evidence="5" type="ordered locus">Sulku_1672</name>
</gene>
<dbReference type="SUPFAM" id="SSF55073">
    <property type="entry name" value="Nucleotide cyclase"/>
    <property type="match status" value="1"/>
</dbReference>
<dbReference type="GO" id="GO:0043709">
    <property type="term" value="P:cell adhesion involved in single-species biofilm formation"/>
    <property type="evidence" value="ECO:0007669"/>
    <property type="project" value="TreeGrafter"/>
</dbReference>
<name>E4U0L6_SULKY</name>
<dbReference type="HOGENOM" id="CLU_573545_0_0_7"/>
<dbReference type="FunFam" id="3.30.70.270:FF:000001">
    <property type="entry name" value="Diguanylate cyclase domain protein"/>
    <property type="match status" value="1"/>
</dbReference>
<dbReference type="PROSITE" id="PS50887">
    <property type="entry name" value="GGDEF"/>
    <property type="match status" value="1"/>
</dbReference>
<dbReference type="OrthoDB" id="9813903at2"/>
<dbReference type="InterPro" id="IPR003018">
    <property type="entry name" value="GAF"/>
</dbReference>
<dbReference type="GO" id="GO:0005886">
    <property type="term" value="C:plasma membrane"/>
    <property type="evidence" value="ECO:0007669"/>
    <property type="project" value="TreeGrafter"/>
</dbReference>
<dbReference type="NCBIfam" id="TIGR00229">
    <property type="entry name" value="sensory_box"/>
    <property type="match status" value="1"/>
</dbReference>
<evidence type="ECO:0000259" key="3">
    <source>
        <dbReference type="PROSITE" id="PS50112"/>
    </source>
</evidence>
<dbReference type="eggNOG" id="COG3706">
    <property type="taxonomic scope" value="Bacteria"/>
</dbReference>
<dbReference type="InterPro" id="IPR050469">
    <property type="entry name" value="Diguanylate_Cyclase"/>
</dbReference>
<evidence type="ECO:0000313" key="5">
    <source>
        <dbReference type="EMBL" id="ADR34333.1"/>
    </source>
</evidence>
<dbReference type="GO" id="GO:0052621">
    <property type="term" value="F:diguanylate cyclase activity"/>
    <property type="evidence" value="ECO:0007669"/>
    <property type="project" value="UniProtKB-EC"/>
</dbReference>
<dbReference type="SUPFAM" id="SSF55781">
    <property type="entry name" value="GAF domain-like"/>
    <property type="match status" value="1"/>
</dbReference>
<dbReference type="CDD" id="cd00130">
    <property type="entry name" value="PAS"/>
    <property type="match status" value="1"/>
</dbReference>
<dbReference type="Proteomes" id="UP000008721">
    <property type="component" value="Chromosome"/>
</dbReference>
<keyword evidence="6" id="KW-1185">Reference proteome</keyword>
<dbReference type="SMART" id="SM00267">
    <property type="entry name" value="GGDEF"/>
    <property type="match status" value="1"/>
</dbReference>
<dbReference type="SUPFAM" id="SSF55785">
    <property type="entry name" value="PYP-like sensor domain (PAS domain)"/>
    <property type="match status" value="1"/>
</dbReference>
<dbReference type="Gene3D" id="3.30.450.40">
    <property type="match status" value="1"/>
</dbReference>
<dbReference type="Pfam" id="PF13426">
    <property type="entry name" value="PAS_9"/>
    <property type="match status" value="1"/>
</dbReference>
<organism evidence="5 6">
    <name type="scientific">Sulfuricurvum kujiense (strain ATCC BAA-921 / DSM 16994 / JCM 11577 / YK-1)</name>
    <dbReference type="NCBI Taxonomy" id="709032"/>
    <lineage>
        <taxon>Bacteria</taxon>
        <taxon>Pseudomonadati</taxon>
        <taxon>Campylobacterota</taxon>
        <taxon>Epsilonproteobacteria</taxon>
        <taxon>Campylobacterales</taxon>
        <taxon>Sulfurimonadaceae</taxon>
        <taxon>Sulfuricurvum</taxon>
    </lineage>
</organism>
<dbReference type="InterPro" id="IPR043128">
    <property type="entry name" value="Rev_trsase/Diguanyl_cyclase"/>
</dbReference>
<dbReference type="EC" id="2.7.7.65" evidence="1"/>
<dbReference type="STRING" id="709032.Sulku_1672"/>
<feature type="domain" description="GGDEF" evidence="4">
    <location>
        <begin position="338"/>
        <end position="471"/>
    </location>
</feature>
<dbReference type="EMBL" id="CP002355">
    <property type="protein sequence ID" value="ADR34333.1"/>
    <property type="molecule type" value="Genomic_DNA"/>
</dbReference>
<dbReference type="InterPro" id="IPR029787">
    <property type="entry name" value="Nucleotide_cyclase"/>
</dbReference>
<dbReference type="CDD" id="cd01949">
    <property type="entry name" value="GGDEF"/>
    <property type="match status" value="1"/>
</dbReference>
<sequence>MKNATKPAKLEIVERQNNALQKLNEIAALSDLSPKETLREALIVGKNYFGLEYAIVSHIIGEDYTVDVQSSPPDTLYDGQLFALGSTYCKTTLELDDVLAITDVTKSQYVGHPCHRDFALVSYIGAPVRINSHVYGTINFSSPNPRQLEYDEIDNEFMRLLGRWAGSFLERQSALDELSFAKKRFEMIFENNASGILVVDQNCQIVMANKRFCEIIGYSKDEMIGQVTKFLHNDETSYEALRQTFLTDQNVLHQKLEFVLTRKDHEQIHCEFFGSPIELSEKNIGIIWSILDITTQKDLQCKIEKQAITDYLTDLYNRRYFTGRMEEEIAKTKRNKHAKTSIMMFDLDKFKRVNDTMGHLAGDAVIKKFADIIKNNLRVSDIAGRIGGEEFALILPDTDIKSAAITAERIREEVSNTTVVYEGKFIHFTVSIGLTALSPLDLSADCVFSRADIALYSAKEHGRNNVQIIIPPLEST</sequence>
<reference evidence="5 6" key="1">
    <citation type="journal article" date="2012" name="Stand. Genomic Sci.">
        <title>Complete genome sequence of the sulfur compounds oxidizing chemolithoautotroph Sulfuricurvum kujiense type strain (YK-1(T)).</title>
        <authorList>
            <person name="Han C."/>
            <person name="Kotsyurbenko O."/>
            <person name="Chertkov O."/>
            <person name="Held B."/>
            <person name="Lapidus A."/>
            <person name="Nolan M."/>
            <person name="Lucas S."/>
            <person name="Hammon N."/>
            <person name="Deshpande S."/>
            <person name="Cheng J.F."/>
            <person name="Tapia R."/>
            <person name="Goodwin L.A."/>
            <person name="Pitluck S."/>
            <person name="Liolios K."/>
            <person name="Pagani I."/>
            <person name="Ivanova N."/>
            <person name="Mavromatis K."/>
            <person name="Mikhailova N."/>
            <person name="Pati A."/>
            <person name="Chen A."/>
            <person name="Palaniappan K."/>
            <person name="Land M."/>
            <person name="Hauser L."/>
            <person name="Chang Y.J."/>
            <person name="Jeffries C.D."/>
            <person name="Brambilla E.M."/>
            <person name="Rohde M."/>
            <person name="Spring S."/>
            <person name="Sikorski J."/>
            <person name="Goker M."/>
            <person name="Woyke T."/>
            <person name="Bristow J."/>
            <person name="Eisen J.A."/>
            <person name="Markowitz V."/>
            <person name="Hugenholtz P."/>
            <person name="Kyrpides N.C."/>
            <person name="Klenk H.P."/>
            <person name="Detter J.C."/>
        </authorList>
    </citation>
    <scope>NUCLEOTIDE SEQUENCE [LARGE SCALE GENOMIC DNA]</scope>
    <source>
        <strain evidence="6">ATCC BAA-921 / DSM 16994 / JCM 11577 / YK-1</strain>
    </source>
</reference>
<dbReference type="KEGG" id="sku:Sulku_1672"/>
<evidence type="ECO:0000256" key="2">
    <source>
        <dbReference type="ARBA" id="ARBA00034247"/>
    </source>
</evidence>
<dbReference type="InterPro" id="IPR035965">
    <property type="entry name" value="PAS-like_dom_sf"/>
</dbReference>
<dbReference type="InterPro" id="IPR029016">
    <property type="entry name" value="GAF-like_dom_sf"/>
</dbReference>
<dbReference type="Pfam" id="PF00990">
    <property type="entry name" value="GGDEF"/>
    <property type="match status" value="1"/>
</dbReference>
<dbReference type="PANTHER" id="PTHR45138:SF9">
    <property type="entry name" value="DIGUANYLATE CYCLASE DGCM-RELATED"/>
    <property type="match status" value="1"/>
</dbReference>
<dbReference type="PANTHER" id="PTHR45138">
    <property type="entry name" value="REGULATORY COMPONENTS OF SENSORY TRANSDUCTION SYSTEM"/>
    <property type="match status" value="1"/>
</dbReference>
<dbReference type="Gene3D" id="3.30.450.20">
    <property type="entry name" value="PAS domain"/>
    <property type="match status" value="1"/>
</dbReference>
<dbReference type="InterPro" id="IPR000014">
    <property type="entry name" value="PAS"/>
</dbReference>
<dbReference type="SMART" id="SM00091">
    <property type="entry name" value="PAS"/>
    <property type="match status" value="1"/>
</dbReference>
<dbReference type="NCBIfam" id="TIGR00254">
    <property type="entry name" value="GGDEF"/>
    <property type="match status" value="1"/>
</dbReference>
<dbReference type="RefSeq" id="WP_013460530.1">
    <property type="nucleotide sequence ID" value="NC_014762.1"/>
</dbReference>
<dbReference type="Gene3D" id="3.30.70.270">
    <property type="match status" value="1"/>
</dbReference>
<feature type="domain" description="PAS" evidence="3">
    <location>
        <begin position="181"/>
        <end position="235"/>
    </location>
</feature>
<evidence type="ECO:0000313" key="6">
    <source>
        <dbReference type="Proteomes" id="UP000008721"/>
    </source>
</evidence>
<dbReference type="AlphaFoldDB" id="E4U0L6"/>
<dbReference type="PROSITE" id="PS50112">
    <property type="entry name" value="PAS"/>
    <property type="match status" value="1"/>
</dbReference>
<proteinExistence type="predicted"/>
<comment type="catalytic activity">
    <reaction evidence="2">
        <text>2 GTP = 3',3'-c-di-GMP + 2 diphosphate</text>
        <dbReference type="Rhea" id="RHEA:24898"/>
        <dbReference type="ChEBI" id="CHEBI:33019"/>
        <dbReference type="ChEBI" id="CHEBI:37565"/>
        <dbReference type="ChEBI" id="CHEBI:58805"/>
        <dbReference type="EC" id="2.7.7.65"/>
    </reaction>
</comment>
<evidence type="ECO:0000256" key="1">
    <source>
        <dbReference type="ARBA" id="ARBA00012528"/>
    </source>
</evidence>
<dbReference type="InterPro" id="IPR000160">
    <property type="entry name" value="GGDEF_dom"/>
</dbReference>
<dbReference type="eggNOG" id="COG2203">
    <property type="taxonomic scope" value="Bacteria"/>
</dbReference>
<evidence type="ECO:0000259" key="4">
    <source>
        <dbReference type="PROSITE" id="PS50887"/>
    </source>
</evidence>
<accession>E4U0L6</accession>
<dbReference type="GO" id="GO:1902201">
    <property type="term" value="P:negative regulation of bacterial-type flagellum-dependent cell motility"/>
    <property type="evidence" value="ECO:0007669"/>
    <property type="project" value="TreeGrafter"/>
</dbReference>